<dbReference type="AlphaFoldDB" id="A0A1M6EM85"/>
<evidence type="ECO:0000313" key="1">
    <source>
        <dbReference type="EMBL" id="SHI86601.1"/>
    </source>
</evidence>
<reference evidence="1 2" key="1">
    <citation type="submission" date="2016-11" db="EMBL/GenBank/DDBJ databases">
        <authorList>
            <person name="Jaros S."/>
            <person name="Januszkiewicz K."/>
            <person name="Wedrychowicz H."/>
        </authorList>
    </citation>
    <scope>NUCLEOTIDE SEQUENCE [LARGE SCALE GENOMIC DNA]</scope>
    <source>
        <strain evidence="1 2">DSM 21425</strain>
    </source>
</reference>
<dbReference type="Proteomes" id="UP000184225">
    <property type="component" value="Unassembled WGS sequence"/>
</dbReference>
<gene>
    <name evidence="1" type="ORF">SAMN04488096_105157</name>
</gene>
<keyword evidence="2" id="KW-1185">Reference proteome</keyword>
<accession>A0A1M6EM85</accession>
<evidence type="ECO:0000313" key="2">
    <source>
        <dbReference type="Proteomes" id="UP000184225"/>
    </source>
</evidence>
<protein>
    <submittedName>
        <fullName evidence="1">Uncharacterized protein</fullName>
    </submittedName>
</protein>
<name>A0A1M6EM85_9FLAO</name>
<sequence>MRRGLLRNDYFLSLENPDFDWIMRQIVNSINEEMLADLLLKNYGDNNLLIYNDIILKN</sequence>
<organism evidence="1 2">
    <name type="scientific">Mesonia phycicola</name>
    <dbReference type="NCBI Taxonomy" id="579105"/>
    <lineage>
        <taxon>Bacteria</taxon>
        <taxon>Pseudomonadati</taxon>
        <taxon>Bacteroidota</taxon>
        <taxon>Flavobacteriia</taxon>
        <taxon>Flavobacteriales</taxon>
        <taxon>Flavobacteriaceae</taxon>
        <taxon>Mesonia</taxon>
    </lineage>
</organism>
<dbReference type="EMBL" id="FQYY01000005">
    <property type="protein sequence ID" value="SHI86601.1"/>
    <property type="molecule type" value="Genomic_DNA"/>
</dbReference>
<proteinExistence type="predicted"/>
<dbReference type="RefSeq" id="WP_159432709.1">
    <property type="nucleotide sequence ID" value="NZ_FQYY01000005.1"/>
</dbReference>